<gene>
    <name evidence="1" type="ORF">LBBP_03061</name>
</gene>
<evidence type="ECO:0000313" key="1">
    <source>
        <dbReference type="EMBL" id="ALO27270.1"/>
    </source>
</evidence>
<accession>A0A0S2IUE6</accession>
<name>A0A0S2IUE6_LEPBO</name>
<dbReference type="PATRIC" id="fig|280505.15.peg.2989"/>
<protein>
    <submittedName>
        <fullName evidence="1">Uncharacterized protein</fullName>
    </submittedName>
</protein>
<dbReference type="Proteomes" id="UP000058857">
    <property type="component" value="Chromosome 1"/>
</dbReference>
<sequence length="39" mass="4615">MLKSDGFGTRSKVFEKEILESGDLRIFTLRFIETQIYVF</sequence>
<reference evidence="1 2" key="1">
    <citation type="journal article" date="2015" name="PLoS Negl. Trop. Dis.">
        <title>Distribution of Plasmids in Distinct Leptospira Pathogenic Species.</title>
        <authorList>
            <person name="Wang Y."/>
            <person name="Zhuang X."/>
            <person name="Zhong Y."/>
            <person name="Zhang C."/>
            <person name="Zhang Y."/>
            <person name="Zeng L."/>
            <person name="Zhu Y."/>
            <person name="He P."/>
            <person name="Dong K."/>
            <person name="Pal U."/>
            <person name="Guo X."/>
            <person name="Qin J."/>
        </authorList>
    </citation>
    <scope>NUCLEOTIDE SEQUENCE [LARGE SCALE GENOMIC DNA]</scope>
    <source>
        <strain evidence="1 2">56604</strain>
    </source>
</reference>
<dbReference type="AlphaFoldDB" id="A0A0S2IUE6"/>
<proteinExistence type="predicted"/>
<evidence type="ECO:0000313" key="2">
    <source>
        <dbReference type="Proteomes" id="UP000058857"/>
    </source>
</evidence>
<dbReference type="EMBL" id="CP012029">
    <property type="protein sequence ID" value="ALO27270.1"/>
    <property type="molecule type" value="Genomic_DNA"/>
</dbReference>
<organism evidence="1">
    <name type="scientific">Leptospira borgpetersenii serovar Ballum</name>
    <dbReference type="NCBI Taxonomy" id="280505"/>
    <lineage>
        <taxon>Bacteria</taxon>
        <taxon>Pseudomonadati</taxon>
        <taxon>Spirochaetota</taxon>
        <taxon>Spirochaetia</taxon>
        <taxon>Leptospirales</taxon>
        <taxon>Leptospiraceae</taxon>
        <taxon>Leptospira</taxon>
    </lineage>
</organism>